<dbReference type="Pfam" id="PF08279">
    <property type="entry name" value="HTH_11"/>
    <property type="match status" value="1"/>
</dbReference>
<dbReference type="RefSeq" id="WP_152080237.1">
    <property type="nucleotide sequence ID" value="NZ_AP021853.1"/>
</dbReference>
<accession>A0A5K7WU90</accession>
<evidence type="ECO:0000313" key="7">
    <source>
        <dbReference type="EMBL" id="BBN97882.1"/>
    </source>
</evidence>
<dbReference type="InterPro" id="IPR036388">
    <property type="entry name" value="WH-like_DNA-bd_sf"/>
</dbReference>
<evidence type="ECO:0000256" key="4">
    <source>
        <dbReference type="ARBA" id="ARBA00023163"/>
    </source>
</evidence>
<dbReference type="SUPFAM" id="SSF55804">
    <property type="entry name" value="Phoshotransferase/anion transport protein"/>
    <property type="match status" value="1"/>
</dbReference>
<dbReference type="Pfam" id="PF05043">
    <property type="entry name" value="Mga"/>
    <property type="match status" value="1"/>
</dbReference>
<dbReference type="Proteomes" id="UP000326951">
    <property type="component" value="Chromosome"/>
</dbReference>
<dbReference type="CDD" id="cd00211">
    <property type="entry name" value="PTS_IIA_fru"/>
    <property type="match status" value="1"/>
</dbReference>
<dbReference type="PROSITE" id="PS51094">
    <property type="entry name" value="PTS_EIIA_TYPE_2"/>
    <property type="match status" value="1"/>
</dbReference>
<evidence type="ECO:0000256" key="2">
    <source>
        <dbReference type="ARBA" id="ARBA00023015"/>
    </source>
</evidence>
<dbReference type="PROSITE" id="PS51372">
    <property type="entry name" value="PRD_2"/>
    <property type="match status" value="1"/>
</dbReference>
<dbReference type="PANTHER" id="PTHR30185">
    <property type="entry name" value="CRYPTIC BETA-GLUCOSIDE BGL OPERON ANTITERMINATOR"/>
    <property type="match status" value="1"/>
</dbReference>
<reference evidence="7 8" key="1">
    <citation type="submission" date="2019-09" db="EMBL/GenBank/DDBJ databases">
        <title>Complete genome sequence of Sporolactobacillus terrae 70-3.</title>
        <authorList>
            <person name="Tanaka N."/>
            <person name="Shiwa Y."/>
            <person name="Fujita N."/>
            <person name="Tanasupawat S."/>
        </authorList>
    </citation>
    <scope>NUCLEOTIDE SEQUENCE [LARGE SCALE GENOMIC DNA]</scope>
    <source>
        <strain evidence="7 8">70-3</strain>
    </source>
</reference>
<dbReference type="EMBL" id="AP021853">
    <property type="protein sequence ID" value="BBN97882.1"/>
    <property type="molecule type" value="Genomic_DNA"/>
</dbReference>
<gene>
    <name evidence="7" type="ORF">St703_05870</name>
</gene>
<keyword evidence="2" id="KW-0805">Transcription regulation</keyword>
<name>A0A5K7WU90_9BACL</name>
<organism evidence="7 8">
    <name type="scientific">Sporolactobacillus terrae</name>
    <dbReference type="NCBI Taxonomy" id="269673"/>
    <lineage>
        <taxon>Bacteria</taxon>
        <taxon>Bacillati</taxon>
        <taxon>Bacillota</taxon>
        <taxon>Bacilli</taxon>
        <taxon>Bacillales</taxon>
        <taxon>Sporolactobacillaceae</taxon>
        <taxon>Sporolactobacillus</taxon>
    </lineage>
</organism>
<dbReference type="PANTHER" id="PTHR30185:SF18">
    <property type="entry name" value="TRANSCRIPTIONAL REGULATOR MTLR"/>
    <property type="match status" value="1"/>
</dbReference>
<evidence type="ECO:0000313" key="8">
    <source>
        <dbReference type="Proteomes" id="UP000326951"/>
    </source>
</evidence>
<dbReference type="AlphaFoldDB" id="A0A5K7WU90"/>
<dbReference type="Gene3D" id="3.40.930.10">
    <property type="entry name" value="Mannitol-specific EII, Chain A"/>
    <property type="match status" value="1"/>
</dbReference>
<dbReference type="InterPro" id="IPR050661">
    <property type="entry name" value="BglG_antiterminators"/>
</dbReference>
<evidence type="ECO:0000259" key="6">
    <source>
        <dbReference type="PROSITE" id="PS51372"/>
    </source>
</evidence>
<evidence type="ECO:0000256" key="1">
    <source>
        <dbReference type="ARBA" id="ARBA00022737"/>
    </source>
</evidence>
<evidence type="ECO:0000259" key="5">
    <source>
        <dbReference type="PROSITE" id="PS51094"/>
    </source>
</evidence>
<dbReference type="Pfam" id="PF00874">
    <property type="entry name" value="PRD"/>
    <property type="match status" value="1"/>
</dbReference>
<dbReference type="Gene3D" id="1.10.10.10">
    <property type="entry name" value="Winged helix-like DNA-binding domain superfamily/Winged helix DNA-binding domain"/>
    <property type="match status" value="1"/>
</dbReference>
<dbReference type="GO" id="GO:0006355">
    <property type="term" value="P:regulation of DNA-templated transcription"/>
    <property type="evidence" value="ECO:0007669"/>
    <property type="project" value="InterPro"/>
</dbReference>
<dbReference type="InterPro" id="IPR011608">
    <property type="entry name" value="PRD"/>
</dbReference>
<feature type="domain" description="PRD" evidence="6">
    <location>
        <begin position="291"/>
        <end position="398"/>
    </location>
</feature>
<dbReference type="InterPro" id="IPR007737">
    <property type="entry name" value="Mga_HTH"/>
</dbReference>
<evidence type="ECO:0000256" key="3">
    <source>
        <dbReference type="ARBA" id="ARBA00023159"/>
    </source>
</evidence>
<dbReference type="SUPFAM" id="SSF63520">
    <property type="entry name" value="PTS-regulatory domain, PRD"/>
    <property type="match status" value="1"/>
</dbReference>
<keyword evidence="1" id="KW-0677">Repeat</keyword>
<dbReference type="Gene3D" id="1.10.1790.10">
    <property type="entry name" value="PRD domain"/>
    <property type="match status" value="1"/>
</dbReference>
<protein>
    <submittedName>
        <fullName evidence="7">Transcriptional antiterminator</fullName>
    </submittedName>
</protein>
<dbReference type="InterPro" id="IPR036634">
    <property type="entry name" value="PRD_sf"/>
</dbReference>
<proteinExistence type="predicted"/>
<keyword evidence="4" id="KW-0804">Transcription</keyword>
<dbReference type="InterPro" id="IPR016152">
    <property type="entry name" value="PTrfase/Anion_transptr"/>
</dbReference>
<dbReference type="Pfam" id="PF00359">
    <property type="entry name" value="PTS_EIIA_2"/>
    <property type="match status" value="1"/>
</dbReference>
<dbReference type="InterPro" id="IPR013196">
    <property type="entry name" value="HTH_11"/>
</dbReference>
<keyword evidence="3" id="KW-0010">Activator</keyword>
<dbReference type="InterPro" id="IPR002178">
    <property type="entry name" value="PTS_EIIA_type-2_dom"/>
</dbReference>
<feature type="domain" description="PTS EIIA type-2" evidence="5">
    <location>
        <begin position="502"/>
        <end position="640"/>
    </location>
</feature>
<sequence length="640" mass="72543">MNKRQVDLLINLSSSGKFIPAKDLADSFHVSTKTIYKDADTLLNTLKSTSLKLDVKRGLGIRIQGTISDRERVIRKFMDASEQETPVEEFCPRQRRIALVKEIILDGKQLTLKELSERWWISKTSILNDVDRINATIESASLQIRSNGSELIASGEEVNIQTAAATFIVNASDSRKAGDVTYFSLFFPEKVVQSVLTIFDPDKPWYVELPSYYKFALQVISLVQTQRACSGFHFTDQLQAIDTGSAEESARASETILNRIGQTLHLQFTTADKEWFARNLSAYRMSNDSVPADQSYKPVIDELIARMEDVQGMPFLNKAHLEKQLMYHIPAMILRLKQGLIVKNPLFKDIKTQYPALFGMTWYAISFLEERYQITLSDDEVSFITIYFHVAINQKIPIRRVLVIFNQHGQLRDYVMGQIKHLLPDGTLFLKTNFTAFQSIDLSDVGLIVGVNIPGLVSKVPFIRISPLFDANDQEKLLKAYASYLIRPQTSNEEQHYPVLSKLVNPNLIFWKDSVKDRKEALQFLIKVLENSGGVTDGFGKSLLRRERLGPTEIESGVALPHAAPETVKCLSVVFLMLNKPVKWNNTNVFVVILACVPNDSIAIYHDLVLDIYRLVENKTRVQMIVGLQDTEDLLDLINS</sequence>